<feature type="transmembrane region" description="Helical" evidence="4">
    <location>
        <begin position="270"/>
        <end position="290"/>
    </location>
</feature>
<protein>
    <submittedName>
        <fullName evidence="6">Fujikurins efflux protein</fullName>
    </submittedName>
</protein>
<dbReference type="EMBL" id="QGMG01000183">
    <property type="protein sequence ID" value="TVY56138.1"/>
    <property type="molecule type" value="Genomic_DNA"/>
</dbReference>
<comment type="caution">
    <text evidence="6">The sequence shown here is derived from an EMBL/GenBank/DDBJ whole genome shotgun (WGS) entry which is preliminary data.</text>
</comment>
<feature type="transmembrane region" description="Helical" evidence="4">
    <location>
        <begin position="184"/>
        <end position="206"/>
    </location>
</feature>
<feature type="transmembrane region" description="Helical" evidence="4">
    <location>
        <begin position="213"/>
        <end position="232"/>
    </location>
</feature>
<dbReference type="Proteomes" id="UP000481288">
    <property type="component" value="Unassembled WGS sequence"/>
</dbReference>
<keyword evidence="4" id="KW-0812">Transmembrane</keyword>
<name>A0A7D8UUR0_9HELO</name>
<evidence type="ECO:0000313" key="6">
    <source>
        <dbReference type="EMBL" id="TVY56138.1"/>
    </source>
</evidence>
<keyword evidence="4" id="KW-0472">Membrane</keyword>
<dbReference type="InterPro" id="IPR011701">
    <property type="entry name" value="MFS"/>
</dbReference>
<comment type="similarity">
    <text evidence="2">Belongs to the major facilitator superfamily. Monocarboxylate porter (TC 2.A.1.13) family.</text>
</comment>
<keyword evidence="7" id="KW-1185">Reference proteome</keyword>
<gene>
    <name evidence="6" type="ORF">LCER1_G005526</name>
</gene>
<feature type="transmembrane region" description="Helical" evidence="4">
    <location>
        <begin position="238"/>
        <end position="258"/>
    </location>
</feature>
<feature type="compositionally biased region" description="Gly residues" evidence="3">
    <location>
        <begin position="14"/>
        <end position="24"/>
    </location>
</feature>
<evidence type="ECO:0000256" key="1">
    <source>
        <dbReference type="ARBA" id="ARBA00004141"/>
    </source>
</evidence>
<dbReference type="InterPro" id="IPR020846">
    <property type="entry name" value="MFS_dom"/>
</dbReference>
<feature type="region of interest" description="Disordered" evidence="3">
    <location>
        <begin position="159"/>
        <end position="183"/>
    </location>
</feature>
<dbReference type="InterPro" id="IPR036259">
    <property type="entry name" value="MFS_trans_sf"/>
</dbReference>
<evidence type="ECO:0000313" key="7">
    <source>
        <dbReference type="Proteomes" id="UP000481288"/>
    </source>
</evidence>
<evidence type="ECO:0000256" key="2">
    <source>
        <dbReference type="ARBA" id="ARBA00006727"/>
    </source>
</evidence>
<feature type="non-terminal residue" evidence="6">
    <location>
        <position position="333"/>
    </location>
</feature>
<comment type="subcellular location">
    <subcellularLocation>
        <location evidence="1">Membrane</location>
        <topology evidence="1">Multi-pass membrane protein</topology>
    </subcellularLocation>
</comment>
<proteinExistence type="inferred from homology"/>
<evidence type="ECO:0000256" key="3">
    <source>
        <dbReference type="SAM" id="MobiDB-lite"/>
    </source>
</evidence>
<evidence type="ECO:0000259" key="5">
    <source>
        <dbReference type="PROSITE" id="PS50850"/>
    </source>
</evidence>
<dbReference type="GO" id="GO:0016020">
    <property type="term" value="C:membrane"/>
    <property type="evidence" value="ECO:0007669"/>
    <property type="project" value="UniProtKB-SubCell"/>
</dbReference>
<feature type="transmembrane region" description="Helical" evidence="4">
    <location>
        <begin position="302"/>
        <end position="324"/>
    </location>
</feature>
<dbReference type="GO" id="GO:0022857">
    <property type="term" value="F:transmembrane transporter activity"/>
    <property type="evidence" value="ECO:0007669"/>
    <property type="project" value="InterPro"/>
</dbReference>
<dbReference type="SUPFAM" id="SSF103473">
    <property type="entry name" value="MFS general substrate transporter"/>
    <property type="match status" value="1"/>
</dbReference>
<dbReference type="PANTHER" id="PTHR11360">
    <property type="entry name" value="MONOCARBOXYLATE TRANSPORTER"/>
    <property type="match status" value="1"/>
</dbReference>
<organism evidence="6 7">
    <name type="scientific">Lachnellula cervina</name>
    <dbReference type="NCBI Taxonomy" id="1316786"/>
    <lineage>
        <taxon>Eukaryota</taxon>
        <taxon>Fungi</taxon>
        <taxon>Dikarya</taxon>
        <taxon>Ascomycota</taxon>
        <taxon>Pezizomycotina</taxon>
        <taxon>Leotiomycetes</taxon>
        <taxon>Helotiales</taxon>
        <taxon>Lachnaceae</taxon>
        <taxon>Lachnellula</taxon>
    </lineage>
</organism>
<evidence type="ECO:0000256" key="4">
    <source>
        <dbReference type="SAM" id="Phobius"/>
    </source>
</evidence>
<feature type="compositionally biased region" description="Basic and acidic residues" evidence="3">
    <location>
        <begin position="41"/>
        <end position="54"/>
    </location>
</feature>
<dbReference type="PROSITE" id="PS50850">
    <property type="entry name" value="MFS"/>
    <property type="match status" value="1"/>
</dbReference>
<dbReference type="Gene3D" id="1.20.1250.20">
    <property type="entry name" value="MFS general substrate transporter like domains"/>
    <property type="match status" value="1"/>
</dbReference>
<feature type="transmembrane region" description="Helical" evidence="4">
    <location>
        <begin position="126"/>
        <end position="146"/>
    </location>
</feature>
<dbReference type="InterPro" id="IPR050327">
    <property type="entry name" value="Proton-linked_MCT"/>
</dbReference>
<feature type="region of interest" description="Disordered" evidence="3">
    <location>
        <begin position="1"/>
        <end position="95"/>
    </location>
</feature>
<dbReference type="Pfam" id="PF07690">
    <property type="entry name" value="MFS_1"/>
    <property type="match status" value="1"/>
</dbReference>
<dbReference type="PANTHER" id="PTHR11360:SF234">
    <property type="entry name" value="MFS-TYPE TRANSPORTER DBAD-RELATED"/>
    <property type="match status" value="1"/>
</dbReference>
<dbReference type="AlphaFoldDB" id="A0A7D8UUR0"/>
<accession>A0A7D8UUR0</accession>
<reference evidence="6 7" key="1">
    <citation type="submission" date="2018-05" db="EMBL/GenBank/DDBJ databases">
        <title>Whole genome sequencing for identification of molecular markers to develop diagnostic detection tools for the regulated plant pathogen Lachnellula willkommii.</title>
        <authorList>
            <person name="Giroux E."/>
            <person name="Bilodeau G."/>
        </authorList>
    </citation>
    <scope>NUCLEOTIDE SEQUENCE [LARGE SCALE GENOMIC DNA]</scope>
    <source>
        <strain evidence="6 7">CBS 625.97</strain>
    </source>
</reference>
<keyword evidence="4" id="KW-1133">Transmembrane helix</keyword>
<feature type="domain" description="Major facilitator superfamily (MFS) profile" evidence="5">
    <location>
        <begin position="127"/>
        <end position="333"/>
    </location>
</feature>
<sequence>MNDNEMRENPVVGNGAGSGSGSAGAGEEKKSESKTALSDSDNEKEKTAGSEDRSISASMEGSVEEVEVDAETGIQENNHDHEKLANGNGVTEGFGNDVEAPAPVSVLSTPAANASANANEVPNGGLTAWLQVLGSFFLMMNCWGILNTFGVYQTFYSTPSSSSSSSPLNRPPTSTSTSASPSSISWIGSTQAFLLLFISALTGPLFDAGYFRHLLATGSFLIVFGMVMTSVASRYWEVMLAQAVCVGLGAGCLFVPGVSILPTYFSSRKAVATGLATSGSSLGGILYPIIFYKLEPRIGFGWATRVIAFIALATLSISAATMRVRVLPPAKRR</sequence>
<dbReference type="OrthoDB" id="6509908at2759"/>